<sequence length="605" mass="69858">MAFNIEEELKKLPSKPGVYLMHDERDAIIYVGKAISLKNRVRQYFQSSRNKGVKIEQMVTHIARFEYIITDSELEALVLECNLIKEHRPKYNTMLMDDKAYPFIKVTVQEDFPRVLFARQMYKDKAKYYGPYTSAAAVKDTIDLIHKLYGIRTCNRQLPKMQGKERPCLNYHIHQCPAPCQGYISKEEYGESVKKALHFLNGNYAPILKELEEKMQQAAEEMEFEKAIEYRELLGSVKKIAQKQKITNSDMEDKDVIAMAKDREDAVVQVFFIRDGRLIGRDHFCLHIAADDKKEEILAAFVKQFYAGTPYIPREIMMQYEIGEAEVIESWLSERKGQKVHICVPKKGEKEKLVELAQKNAKMVLDQDKERIRREEGRTIGAMKEIAGLLNLPEISRVEAYDISNISGFQTVGSMVVFEKGKPKRSDYRKFRIRGVQGADDYASMEEMLTRRLSHYETYPDLIMMDGGRGQVNIALKVMDAVGVHVPVCGMVKDDHHRTRGIYFNNVEIPIDRDSEGFRLVTRIQDEAHRFAIEYHRSLRSKEQVHSVLDDIKGIGPARRRALMKAFQTLDDLKAASEEELAQVEGMNSLSARQVYEFFHVAKQN</sequence>
<dbReference type="InterPro" id="IPR035901">
    <property type="entry name" value="GIY-YIG_endonuc_sf"/>
</dbReference>
<evidence type="ECO:0000259" key="8">
    <source>
        <dbReference type="PROSITE" id="PS50151"/>
    </source>
</evidence>
<evidence type="ECO:0000256" key="2">
    <source>
        <dbReference type="ARBA" id="ARBA00022763"/>
    </source>
</evidence>
<gene>
    <name evidence="7 11" type="primary">uvrC</name>
    <name evidence="11" type="ORF">WMO62_14630</name>
</gene>
<dbReference type="Proteomes" id="UP001470288">
    <property type="component" value="Unassembled WGS sequence"/>
</dbReference>
<dbReference type="Pfam" id="PF22920">
    <property type="entry name" value="UvrC_RNaseH"/>
    <property type="match status" value="1"/>
</dbReference>
<dbReference type="Gene3D" id="3.40.1440.10">
    <property type="entry name" value="GIY-YIG endonuclease"/>
    <property type="match status" value="1"/>
</dbReference>
<comment type="subunit">
    <text evidence="7">Interacts with UvrB in an incision complex.</text>
</comment>
<organism evidence="11 12">
    <name type="scientific">Hominiventricola aquisgranensis</name>
    <dbReference type="NCBI Taxonomy" id="3133164"/>
    <lineage>
        <taxon>Bacteria</taxon>
        <taxon>Bacillati</taxon>
        <taxon>Bacillota</taxon>
        <taxon>Clostridia</taxon>
        <taxon>Lachnospirales</taxon>
        <taxon>Lachnospiraceae</taxon>
        <taxon>Hominiventricola</taxon>
    </lineage>
</organism>
<evidence type="ECO:0000256" key="7">
    <source>
        <dbReference type="HAMAP-Rule" id="MF_00203"/>
    </source>
</evidence>
<comment type="subcellular location">
    <subcellularLocation>
        <location evidence="7">Cytoplasm</location>
    </subcellularLocation>
</comment>
<dbReference type="Pfam" id="PF02151">
    <property type="entry name" value="UVR"/>
    <property type="match status" value="1"/>
</dbReference>
<evidence type="ECO:0000313" key="12">
    <source>
        <dbReference type="Proteomes" id="UP001470288"/>
    </source>
</evidence>
<comment type="similarity">
    <text evidence="7">Belongs to the UvrC family.</text>
</comment>
<dbReference type="InterPro" id="IPR050066">
    <property type="entry name" value="UvrABC_protein_C"/>
</dbReference>
<accession>A0ABV1I6N4</accession>
<keyword evidence="1 7" id="KW-0963">Cytoplasm</keyword>
<dbReference type="InterPro" id="IPR001162">
    <property type="entry name" value="UvrC_RNase_H_dom"/>
</dbReference>
<dbReference type="Gene3D" id="4.10.860.10">
    <property type="entry name" value="UVR domain"/>
    <property type="match status" value="1"/>
</dbReference>
<comment type="caution">
    <text evidence="11">The sequence shown here is derived from an EMBL/GenBank/DDBJ whole genome shotgun (WGS) entry which is preliminary data.</text>
</comment>
<dbReference type="InterPro" id="IPR000305">
    <property type="entry name" value="GIY-YIG_endonuc"/>
</dbReference>
<dbReference type="HAMAP" id="MF_00203">
    <property type="entry name" value="UvrC"/>
    <property type="match status" value="1"/>
</dbReference>
<dbReference type="PANTHER" id="PTHR30562:SF1">
    <property type="entry name" value="UVRABC SYSTEM PROTEIN C"/>
    <property type="match status" value="1"/>
</dbReference>
<dbReference type="InterPro" id="IPR004791">
    <property type="entry name" value="UvrC"/>
</dbReference>
<keyword evidence="4 7" id="KW-0267">Excision nuclease</keyword>
<keyword evidence="6 7" id="KW-0742">SOS response</keyword>
<evidence type="ECO:0000256" key="3">
    <source>
        <dbReference type="ARBA" id="ARBA00022769"/>
    </source>
</evidence>
<keyword evidence="5 7" id="KW-0234">DNA repair</keyword>
<dbReference type="SUPFAM" id="SSF46600">
    <property type="entry name" value="C-terminal UvrC-binding domain of UvrB"/>
    <property type="match status" value="1"/>
</dbReference>
<dbReference type="Gene3D" id="1.10.150.20">
    <property type="entry name" value="5' to 3' exonuclease, C-terminal subdomain"/>
    <property type="match status" value="1"/>
</dbReference>
<comment type="function">
    <text evidence="7">The UvrABC repair system catalyzes the recognition and processing of DNA lesions. UvrC both incises the 5' and 3' sides of the lesion. The N-terminal half is responsible for the 3' incision and the C-terminal half is responsible for the 5' incision.</text>
</comment>
<feature type="domain" description="GIY-YIG" evidence="9">
    <location>
        <begin position="14"/>
        <end position="93"/>
    </location>
</feature>
<dbReference type="Gene3D" id="3.30.420.340">
    <property type="entry name" value="UvrC, RNAse H endonuclease domain"/>
    <property type="match status" value="1"/>
</dbReference>
<dbReference type="PROSITE" id="PS50164">
    <property type="entry name" value="GIY_YIG"/>
    <property type="match status" value="1"/>
</dbReference>
<dbReference type="NCBIfam" id="TIGR00194">
    <property type="entry name" value="uvrC"/>
    <property type="match status" value="1"/>
</dbReference>
<evidence type="ECO:0000259" key="9">
    <source>
        <dbReference type="PROSITE" id="PS50164"/>
    </source>
</evidence>
<dbReference type="PANTHER" id="PTHR30562">
    <property type="entry name" value="UVRC/OXIDOREDUCTASE"/>
    <property type="match status" value="1"/>
</dbReference>
<dbReference type="Pfam" id="PF14520">
    <property type="entry name" value="HHH_5"/>
    <property type="match status" value="1"/>
</dbReference>
<evidence type="ECO:0000313" key="11">
    <source>
        <dbReference type="EMBL" id="MEQ2580045.1"/>
    </source>
</evidence>
<keyword evidence="3 7" id="KW-0228">DNA excision</keyword>
<dbReference type="SUPFAM" id="SSF82771">
    <property type="entry name" value="GIY-YIG endonuclease"/>
    <property type="match status" value="1"/>
</dbReference>
<dbReference type="InterPro" id="IPR036876">
    <property type="entry name" value="UVR_dom_sf"/>
</dbReference>
<reference evidence="11 12" key="1">
    <citation type="submission" date="2024-03" db="EMBL/GenBank/DDBJ databases">
        <title>Human intestinal bacterial collection.</title>
        <authorList>
            <person name="Pauvert C."/>
            <person name="Hitch T.C.A."/>
            <person name="Clavel T."/>
        </authorList>
    </citation>
    <scope>NUCLEOTIDE SEQUENCE [LARGE SCALE GENOMIC DNA]</scope>
    <source>
        <strain evidence="11 12">CLA-AA-H78B</strain>
    </source>
</reference>
<dbReference type="EMBL" id="JBBMFC010000040">
    <property type="protein sequence ID" value="MEQ2580045.1"/>
    <property type="molecule type" value="Genomic_DNA"/>
</dbReference>
<name>A0ABV1I6N4_9FIRM</name>
<dbReference type="InterPro" id="IPR010994">
    <property type="entry name" value="RuvA_2-like"/>
</dbReference>
<keyword evidence="2 7" id="KW-0227">DNA damage</keyword>
<evidence type="ECO:0000256" key="6">
    <source>
        <dbReference type="ARBA" id="ARBA00023236"/>
    </source>
</evidence>
<evidence type="ECO:0000256" key="5">
    <source>
        <dbReference type="ARBA" id="ARBA00023204"/>
    </source>
</evidence>
<evidence type="ECO:0000256" key="4">
    <source>
        <dbReference type="ARBA" id="ARBA00022881"/>
    </source>
</evidence>
<feature type="domain" description="UVR" evidence="8">
    <location>
        <begin position="205"/>
        <end position="240"/>
    </location>
</feature>
<dbReference type="Pfam" id="PF08459">
    <property type="entry name" value="UvrC_RNaseH_dom"/>
    <property type="match status" value="1"/>
</dbReference>
<proteinExistence type="inferred from homology"/>
<dbReference type="SUPFAM" id="SSF47781">
    <property type="entry name" value="RuvA domain 2-like"/>
    <property type="match status" value="1"/>
</dbReference>
<dbReference type="Pfam" id="PF01541">
    <property type="entry name" value="GIY-YIG"/>
    <property type="match status" value="1"/>
</dbReference>
<keyword evidence="12" id="KW-1185">Reference proteome</keyword>
<dbReference type="CDD" id="cd10434">
    <property type="entry name" value="GIY-YIG_UvrC_Cho"/>
    <property type="match status" value="1"/>
</dbReference>
<protein>
    <recommendedName>
        <fullName evidence="7">UvrABC system protein C</fullName>
        <shortName evidence="7">Protein UvrC</shortName>
    </recommendedName>
    <alternativeName>
        <fullName evidence="7">Excinuclease ABC subunit C</fullName>
    </alternativeName>
</protein>
<evidence type="ECO:0000259" key="10">
    <source>
        <dbReference type="PROSITE" id="PS50165"/>
    </source>
</evidence>
<dbReference type="PROSITE" id="PS50165">
    <property type="entry name" value="UVRC"/>
    <property type="match status" value="1"/>
</dbReference>
<dbReference type="InterPro" id="IPR001943">
    <property type="entry name" value="UVR_dom"/>
</dbReference>
<evidence type="ECO:0000256" key="1">
    <source>
        <dbReference type="ARBA" id="ARBA00022490"/>
    </source>
</evidence>
<dbReference type="PROSITE" id="PS50151">
    <property type="entry name" value="UVR"/>
    <property type="match status" value="1"/>
</dbReference>
<dbReference type="RefSeq" id="WP_117499586.1">
    <property type="nucleotide sequence ID" value="NZ_JBBMFC010000040.1"/>
</dbReference>
<feature type="domain" description="UvrC family homology region profile" evidence="10">
    <location>
        <begin position="256"/>
        <end position="479"/>
    </location>
</feature>
<dbReference type="SMART" id="SM00465">
    <property type="entry name" value="GIYc"/>
    <property type="match status" value="1"/>
</dbReference>
<dbReference type="InterPro" id="IPR038476">
    <property type="entry name" value="UvrC_RNase_H_dom_sf"/>
</dbReference>
<dbReference type="InterPro" id="IPR047296">
    <property type="entry name" value="GIY-YIG_UvrC_Cho"/>
</dbReference>